<accession>A0A1F6TQF7</accession>
<organism evidence="1 2">
    <name type="scientific">Candidatus Muproteobacteria bacterium RBG_16_65_34</name>
    <dbReference type="NCBI Taxonomy" id="1817760"/>
    <lineage>
        <taxon>Bacteria</taxon>
        <taxon>Pseudomonadati</taxon>
        <taxon>Pseudomonadota</taxon>
        <taxon>Candidatus Muproteobacteria</taxon>
    </lineage>
</organism>
<dbReference type="STRING" id="1817760.A2151_09345"/>
<evidence type="ECO:0000313" key="1">
    <source>
        <dbReference type="EMBL" id="OGI47342.1"/>
    </source>
</evidence>
<dbReference type="EMBL" id="MFSU01000058">
    <property type="protein sequence ID" value="OGI47342.1"/>
    <property type="molecule type" value="Genomic_DNA"/>
</dbReference>
<sequence>MNRFAISALAVLLSACQTMYDGNEDSPYYLVPVGSTLILHNAVAIPPQRAGVYLQGGQILPLAQVNQYYPHCKFEVRAPREMAQTVTPDEFAIAKSVQEVVHAMRADHIQLARVSVGISIGLGIDGGGPSVQTYATRMDLRSANQPEVFRLTCGQWEYPPFAKHVTIGEMRRALGAVFSLRLAAGG</sequence>
<name>A0A1F6TQF7_9PROT</name>
<gene>
    <name evidence="1" type="ORF">A2151_09345</name>
</gene>
<evidence type="ECO:0008006" key="3">
    <source>
        <dbReference type="Google" id="ProtNLM"/>
    </source>
</evidence>
<reference evidence="1 2" key="1">
    <citation type="journal article" date="2016" name="Nat. Commun.">
        <title>Thousands of microbial genomes shed light on interconnected biogeochemical processes in an aquifer system.</title>
        <authorList>
            <person name="Anantharaman K."/>
            <person name="Brown C.T."/>
            <person name="Hug L.A."/>
            <person name="Sharon I."/>
            <person name="Castelle C.J."/>
            <person name="Probst A.J."/>
            <person name="Thomas B.C."/>
            <person name="Singh A."/>
            <person name="Wilkins M.J."/>
            <person name="Karaoz U."/>
            <person name="Brodie E.L."/>
            <person name="Williams K.H."/>
            <person name="Hubbard S.S."/>
            <person name="Banfield J.F."/>
        </authorList>
    </citation>
    <scope>NUCLEOTIDE SEQUENCE [LARGE SCALE GENOMIC DNA]</scope>
</reference>
<protein>
    <recommendedName>
        <fullName evidence="3">Lipoprotein</fullName>
    </recommendedName>
</protein>
<dbReference type="AlphaFoldDB" id="A0A1F6TQF7"/>
<comment type="caution">
    <text evidence="1">The sequence shown here is derived from an EMBL/GenBank/DDBJ whole genome shotgun (WGS) entry which is preliminary data.</text>
</comment>
<dbReference type="PROSITE" id="PS51257">
    <property type="entry name" value="PROKAR_LIPOPROTEIN"/>
    <property type="match status" value="1"/>
</dbReference>
<proteinExistence type="predicted"/>
<dbReference type="Proteomes" id="UP000178885">
    <property type="component" value="Unassembled WGS sequence"/>
</dbReference>
<evidence type="ECO:0000313" key="2">
    <source>
        <dbReference type="Proteomes" id="UP000178885"/>
    </source>
</evidence>